<dbReference type="EMBL" id="BMWD01000023">
    <property type="protein sequence ID" value="GGX81337.1"/>
    <property type="molecule type" value="Genomic_DNA"/>
</dbReference>
<dbReference type="InterPro" id="IPR036388">
    <property type="entry name" value="WH-like_DNA-bd_sf"/>
</dbReference>
<dbReference type="InterPro" id="IPR005561">
    <property type="entry name" value="ANTAR"/>
</dbReference>
<sequence length="115" mass="12790">MKVDVDGSGPVVPDGPDGPTGHQVQQRLGELQEENDQLQEAVHSHAVVDQAIGVVIALGRLAPEQGWQVLKEVSQHTNIKLREVAESIVEWPPTEKLRDDIRIELERQLTRHARA</sequence>
<dbReference type="GO" id="GO:0003723">
    <property type="term" value="F:RNA binding"/>
    <property type="evidence" value="ECO:0007669"/>
    <property type="project" value="InterPro"/>
</dbReference>
<dbReference type="Proteomes" id="UP000645555">
    <property type="component" value="Unassembled WGS sequence"/>
</dbReference>
<evidence type="ECO:0000313" key="3">
    <source>
        <dbReference type="EMBL" id="GGX81337.1"/>
    </source>
</evidence>
<dbReference type="SMART" id="SM01012">
    <property type="entry name" value="ANTAR"/>
    <property type="match status" value="1"/>
</dbReference>
<evidence type="ECO:0000256" key="1">
    <source>
        <dbReference type="SAM" id="MobiDB-lite"/>
    </source>
</evidence>
<evidence type="ECO:0000259" key="2">
    <source>
        <dbReference type="PROSITE" id="PS50921"/>
    </source>
</evidence>
<comment type="caution">
    <text evidence="3">The sequence shown here is derived from an EMBL/GenBank/DDBJ whole genome shotgun (WGS) entry which is preliminary data.</text>
</comment>
<dbReference type="SUPFAM" id="SSF52172">
    <property type="entry name" value="CheY-like"/>
    <property type="match status" value="1"/>
</dbReference>
<keyword evidence="4" id="KW-1185">Reference proteome</keyword>
<feature type="region of interest" description="Disordered" evidence="1">
    <location>
        <begin position="1"/>
        <end position="25"/>
    </location>
</feature>
<dbReference type="InterPro" id="IPR011006">
    <property type="entry name" value="CheY-like_superfamily"/>
</dbReference>
<reference evidence="3" key="1">
    <citation type="journal article" date="2014" name="Int. J. Syst. Evol. Microbiol.">
        <title>Complete genome sequence of Corynebacterium casei LMG S-19264T (=DSM 44701T), isolated from a smear-ripened cheese.</title>
        <authorList>
            <consortium name="US DOE Joint Genome Institute (JGI-PGF)"/>
            <person name="Walter F."/>
            <person name="Albersmeier A."/>
            <person name="Kalinowski J."/>
            <person name="Ruckert C."/>
        </authorList>
    </citation>
    <scope>NUCLEOTIDE SEQUENCE</scope>
    <source>
        <strain evidence="3">JCM 4956</strain>
    </source>
</reference>
<accession>A0A918U1E9</accession>
<gene>
    <name evidence="3" type="ORF">GCM10010515_56200</name>
</gene>
<dbReference type="Pfam" id="PF03861">
    <property type="entry name" value="ANTAR"/>
    <property type="match status" value="1"/>
</dbReference>
<dbReference type="AlphaFoldDB" id="A0A918U1E9"/>
<dbReference type="PROSITE" id="PS50921">
    <property type="entry name" value="ANTAR"/>
    <property type="match status" value="1"/>
</dbReference>
<organism evidence="3 4">
    <name type="scientific">Streptomyces fructofermentans</name>
    <dbReference type="NCBI Taxonomy" id="152141"/>
    <lineage>
        <taxon>Bacteria</taxon>
        <taxon>Bacillati</taxon>
        <taxon>Actinomycetota</taxon>
        <taxon>Actinomycetes</taxon>
        <taxon>Kitasatosporales</taxon>
        <taxon>Streptomycetaceae</taxon>
        <taxon>Streptomyces</taxon>
    </lineage>
</organism>
<dbReference type="Gene3D" id="1.10.10.10">
    <property type="entry name" value="Winged helix-like DNA-binding domain superfamily/Winged helix DNA-binding domain"/>
    <property type="match status" value="1"/>
</dbReference>
<evidence type="ECO:0000313" key="4">
    <source>
        <dbReference type="Proteomes" id="UP000645555"/>
    </source>
</evidence>
<proteinExistence type="predicted"/>
<protein>
    <submittedName>
        <fullName evidence="3">ANTAR domain-containing protein</fullName>
    </submittedName>
</protein>
<feature type="compositionally biased region" description="Low complexity" evidence="1">
    <location>
        <begin position="1"/>
        <end position="19"/>
    </location>
</feature>
<feature type="domain" description="ANTAR" evidence="2">
    <location>
        <begin position="28"/>
        <end position="89"/>
    </location>
</feature>
<name>A0A918U1E9_9ACTN</name>
<reference evidence="3" key="2">
    <citation type="submission" date="2020-09" db="EMBL/GenBank/DDBJ databases">
        <authorList>
            <person name="Sun Q."/>
            <person name="Ohkuma M."/>
        </authorList>
    </citation>
    <scope>NUCLEOTIDE SEQUENCE</scope>
    <source>
        <strain evidence="3">JCM 4956</strain>
    </source>
</reference>